<feature type="non-terminal residue" evidence="2">
    <location>
        <position position="140"/>
    </location>
</feature>
<keyword evidence="1" id="KW-1133">Transmembrane helix</keyword>
<dbReference type="EMBL" id="PFQV01000023">
    <property type="protein sequence ID" value="PJC66578.1"/>
    <property type="molecule type" value="Genomic_DNA"/>
</dbReference>
<comment type="caution">
    <text evidence="2">The sequence shown here is derived from an EMBL/GenBank/DDBJ whole genome shotgun (WGS) entry which is preliminary data.</text>
</comment>
<proteinExistence type="predicted"/>
<sequence length="140" mass="16665">MKPIQAIKFVTTKALQSAKFYFIIYCLLIFFVSFSTLINMFIFKGIIDGSIYLIFVWFVYEITTKLLTRYGEYLWNLIDLKLTIFNTADFVDKLETLDLANFENPKTFDKIWRSFNRIPWQIRAYLYSAIQFTSQLIVLS</sequence>
<feature type="transmembrane region" description="Helical" evidence="1">
    <location>
        <begin position="20"/>
        <end position="43"/>
    </location>
</feature>
<evidence type="ECO:0000256" key="1">
    <source>
        <dbReference type="SAM" id="Phobius"/>
    </source>
</evidence>
<gene>
    <name evidence="2" type="ORF">CO018_01185</name>
</gene>
<dbReference type="AlphaFoldDB" id="A0A2M8G4K3"/>
<keyword evidence="1" id="KW-0472">Membrane</keyword>
<organism evidence="2 3">
    <name type="scientific">Candidatus Beckwithbacteria bacterium CG_4_9_14_0_2_um_filter_47_11</name>
    <dbReference type="NCBI Taxonomy" id="1974494"/>
    <lineage>
        <taxon>Bacteria</taxon>
        <taxon>Candidatus Beckwithiibacteriota</taxon>
    </lineage>
</organism>
<keyword evidence="1" id="KW-0812">Transmembrane</keyword>
<protein>
    <submittedName>
        <fullName evidence="2">Uncharacterized protein</fullName>
    </submittedName>
</protein>
<dbReference type="Proteomes" id="UP000229739">
    <property type="component" value="Unassembled WGS sequence"/>
</dbReference>
<name>A0A2M8G4K3_9BACT</name>
<accession>A0A2M8G4K3</accession>
<reference evidence="3" key="1">
    <citation type="submission" date="2017-09" db="EMBL/GenBank/DDBJ databases">
        <title>Depth-based differentiation of microbial function through sediment-hosted aquifers and enrichment of novel symbionts in the deep terrestrial subsurface.</title>
        <authorList>
            <person name="Probst A.J."/>
            <person name="Ladd B."/>
            <person name="Jarett J.K."/>
            <person name="Geller-Mcgrath D.E."/>
            <person name="Sieber C.M.K."/>
            <person name="Emerson J.B."/>
            <person name="Anantharaman K."/>
            <person name="Thomas B.C."/>
            <person name="Malmstrom R."/>
            <person name="Stieglmeier M."/>
            <person name="Klingl A."/>
            <person name="Woyke T."/>
            <person name="Ryan C.M."/>
            <person name="Banfield J.F."/>
        </authorList>
    </citation>
    <scope>NUCLEOTIDE SEQUENCE [LARGE SCALE GENOMIC DNA]</scope>
</reference>
<evidence type="ECO:0000313" key="2">
    <source>
        <dbReference type="EMBL" id="PJC66578.1"/>
    </source>
</evidence>
<evidence type="ECO:0000313" key="3">
    <source>
        <dbReference type="Proteomes" id="UP000229739"/>
    </source>
</evidence>